<evidence type="ECO:0000256" key="1">
    <source>
        <dbReference type="ARBA" id="ARBA00022679"/>
    </source>
</evidence>
<protein>
    <submittedName>
        <fullName evidence="3">DUF1205 domain-containing protein</fullName>
    </submittedName>
</protein>
<sequence>MLIATGGDALAARDAGLPVADVMVEAEMRQMMRTLRETEPEQFARLFINKTTDIRQIADLVPTLSTPLIDRTVQTADRFRPDVVVQSMLTVAGLLVGGRLGVPVIGHGLGFGRPGGLVEAAHEHLADELDNHGAGRPDLAGYVDVAPPSMLTGRPEGWSMRYVPYNGGGVLPEWLLAGDSDRPLVTATFGTVAPAMNGLGPVGRVTTPPM</sequence>
<keyword evidence="4" id="KW-1185">Reference proteome</keyword>
<keyword evidence="1" id="KW-0808">Transferase</keyword>
<accession>A0A558ADR7</accession>
<dbReference type="InterPro" id="IPR048284">
    <property type="entry name" value="EryCIII-like_N"/>
</dbReference>
<evidence type="ECO:0000313" key="4">
    <source>
        <dbReference type="Proteomes" id="UP000318578"/>
    </source>
</evidence>
<evidence type="ECO:0000259" key="2">
    <source>
        <dbReference type="Pfam" id="PF21036"/>
    </source>
</evidence>
<organism evidence="3 4">
    <name type="scientific">Amycolatopsis acidiphila</name>
    <dbReference type="NCBI Taxonomy" id="715473"/>
    <lineage>
        <taxon>Bacteria</taxon>
        <taxon>Bacillati</taxon>
        <taxon>Actinomycetota</taxon>
        <taxon>Actinomycetes</taxon>
        <taxon>Pseudonocardiales</taxon>
        <taxon>Pseudonocardiaceae</taxon>
        <taxon>Amycolatopsis</taxon>
    </lineage>
</organism>
<dbReference type="Pfam" id="PF21036">
    <property type="entry name" value="EryCIII-like_N"/>
    <property type="match status" value="1"/>
</dbReference>
<dbReference type="Gene3D" id="3.40.50.2000">
    <property type="entry name" value="Glycogen Phosphorylase B"/>
    <property type="match status" value="1"/>
</dbReference>
<dbReference type="EMBL" id="VJZA01000018">
    <property type="protein sequence ID" value="TVT22417.1"/>
    <property type="molecule type" value="Genomic_DNA"/>
</dbReference>
<dbReference type="SUPFAM" id="SSF53756">
    <property type="entry name" value="UDP-Glycosyltransferase/glycogen phosphorylase"/>
    <property type="match status" value="1"/>
</dbReference>
<proteinExistence type="predicted"/>
<dbReference type="Proteomes" id="UP000318578">
    <property type="component" value="Unassembled WGS sequence"/>
</dbReference>
<dbReference type="AlphaFoldDB" id="A0A558ADR7"/>
<name>A0A558ADR7_9PSEU</name>
<feature type="domain" description="Erythromycin biosynthesis protein CIII-like N-terminal" evidence="2">
    <location>
        <begin position="12"/>
        <end position="184"/>
    </location>
</feature>
<evidence type="ECO:0000313" key="3">
    <source>
        <dbReference type="EMBL" id="TVT22417.1"/>
    </source>
</evidence>
<gene>
    <name evidence="3" type="ORF">FNH06_13585</name>
</gene>
<reference evidence="3 4" key="1">
    <citation type="submission" date="2019-07" db="EMBL/GenBank/DDBJ databases">
        <title>New species of Amycolatopsis and Streptomyces.</title>
        <authorList>
            <person name="Duangmal K."/>
            <person name="Teo W.F.A."/>
            <person name="Lipun K."/>
        </authorList>
    </citation>
    <scope>NUCLEOTIDE SEQUENCE [LARGE SCALE GENOMIC DNA]</scope>
    <source>
        <strain evidence="3 4">JCM 30562</strain>
    </source>
</reference>
<dbReference type="GO" id="GO:0016740">
    <property type="term" value="F:transferase activity"/>
    <property type="evidence" value="ECO:0007669"/>
    <property type="project" value="UniProtKB-KW"/>
</dbReference>
<dbReference type="OrthoDB" id="5488434at2"/>
<comment type="caution">
    <text evidence="3">The sequence shown here is derived from an EMBL/GenBank/DDBJ whole genome shotgun (WGS) entry which is preliminary data.</text>
</comment>